<protein>
    <submittedName>
        <fullName evidence="1">Uncharacterized protein</fullName>
    </submittedName>
</protein>
<dbReference type="EMBL" id="CP003653">
    <property type="protein sequence ID" value="AFZ37368.1"/>
    <property type="molecule type" value="Genomic_DNA"/>
</dbReference>
<dbReference type="HOGENOM" id="CLU_3383916_0_0_3"/>
<dbReference type="Proteomes" id="UP000010473">
    <property type="component" value="Chromosome"/>
</dbReference>
<dbReference type="AlphaFoldDB" id="K9XXW3"/>
<evidence type="ECO:0000313" key="2">
    <source>
        <dbReference type="Proteomes" id="UP000010473"/>
    </source>
</evidence>
<proteinExistence type="predicted"/>
<keyword evidence="2" id="KW-1185">Reference proteome</keyword>
<gene>
    <name evidence="1" type="ordered locus">Sta7437_3884</name>
</gene>
<organism evidence="1 2">
    <name type="scientific">Stanieria cyanosphaera (strain ATCC 29371 / PCC 7437)</name>
    <dbReference type="NCBI Taxonomy" id="111780"/>
    <lineage>
        <taxon>Bacteria</taxon>
        <taxon>Bacillati</taxon>
        <taxon>Cyanobacteriota</taxon>
        <taxon>Cyanophyceae</taxon>
        <taxon>Pleurocapsales</taxon>
        <taxon>Dermocarpellaceae</taxon>
        <taxon>Stanieria</taxon>
    </lineage>
</organism>
<dbReference type="KEGG" id="scs:Sta7437_3884"/>
<name>K9XXW3_STAC7</name>
<accession>K9XXW3</accession>
<reference evidence="2" key="1">
    <citation type="journal article" date="2013" name="Proc. Natl. Acad. Sci. U.S.A.">
        <title>Improving the coverage of the cyanobacterial phylum using diversity-driven genome sequencing.</title>
        <authorList>
            <person name="Shih P.M."/>
            <person name="Wu D."/>
            <person name="Latifi A."/>
            <person name="Axen S.D."/>
            <person name="Fewer D.P."/>
            <person name="Talla E."/>
            <person name="Calteau A."/>
            <person name="Cai F."/>
            <person name="Tandeau de Marsac N."/>
            <person name="Rippka R."/>
            <person name="Herdman M."/>
            <person name="Sivonen K."/>
            <person name="Coursin T."/>
            <person name="Laurent T."/>
            <person name="Goodwin L."/>
            <person name="Nolan M."/>
            <person name="Davenport K.W."/>
            <person name="Han C.S."/>
            <person name="Rubin E.M."/>
            <person name="Eisen J.A."/>
            <person name="Woyke T."/>
            <person name="Gugger M."/>
            <person name="Kerfeld C.A."/>
        </authorList>
    </citation>
    <scope>NUCLEOTIDE SEQUENCE [LARGE SCALE GENOMIC DNA]</scope>
    <source>
        <strain evidence="2">ATCC 29371 / PCC 7437</strain>
    </source>
</reference>
<dbReference type="STRING" id="111780.Sta7437_3884"/>
<sequence length="33" mass="3910">MLEMFVWITIALRHRVGTQKYRKGDRFAAPSET</sequence>
<evidence type="ECO:0000313" key="1">
    <source>
        <dbReference type="EMBL" id="AFZ37368.1"/>
    </source>
</evidence>